<dbReference type="SUPFAM" id="SSF88659">
    <property type="entry name" value="Sigma3 and sigma4 domains of RNA polymerase sigma factors"/>
    <property type="match status" value="1"/>
</dbReference>
<dbReference type="Gene3D" id="1.10.10.10">
    <property type="entry name" value="Winged helix-like DNA-binding domain superfamily/Winged helix DNA-binding domain"/>
    <property type="match status" value="1"/>
</dbReference>
<keyword evidence="2" id="KW-0805">Transcription regulation</keyword>
<organism evidence="8 9">
    <name type="scientific">Actinoplanes utahensis</name>
    <dbReference type="NCBI Taxonomy" id="1869"/>
    <lineage>
        <taxon>Bacteria</taxon>
        <taxon>Bacillati</taxon>
        <taxon>Actinomycetota</taxon>
        <taxon>Actinomycetes</taxon>
        <taxon>Micromonosporales</taxon>
        <taxon>Micromonosporaceae</taxon>
        <taxon>Actinoplanes</taxon>
    </lineage>
</organism>
<dbReference type="Pfam" id="PF08281">
    <property type="entry name" value="Sigma70_r4_2"/>
    <property type="match status" value="1"/>
</dbReference>
<dbReference type="GO" id="GO:0003677">
    <property type="term" value="F:DNA binding"/>
    <property type="evidence" value="ECO:0007669"/>
    <property type="project" value="UniProtKB-KW"/>
</dbReference>
<dbReference type="InterPro" id="IPR013249">
    <property type="entry name" value="RNA_pol_sigma70_r4_t2"/>
</dbReference>
<dbReference type="InterPro" id="IPR039425">
    <property type="entry name" value="RNA_pol_sigma-70-like"/>
</dbReference>
<dbReference type="PROSITE" id="PS00622">
    <property type="entry name" value="HTH_LUXR_1"/>
    <property type="match status" value="1"/>
</dbReference>
<reference evidence="8 9" key="1">
    <citation type="submission" date="2014-10" db="EMBL/GenBank/DDBJ databases">
        <title>Draft genome sequence of Actinoplanes utahensis NRRL 12052.</title>
        <authorList>
            <person name="Velasco-Bucheli B."/>
            <person name="del Cerro C."/>
            <person name="Hormigo D."/>
            <person name="Garcia J.L."/>
            <person name="Acebal C."/>
            <person name="Arroyo M."/>
            <person name="de la Mata I."/>
        </authorList>
    </citation>
    <scope>NUCLEOTIDE SEQUENCE [LARGE SCALE GENOMIC DNA]</scope>
    <source>
        <strain evidence="8 9">NRRL 12052</strain>
    </source>
</reference>
<evidence type="ECO:0000313" key="9">
    <source>
        <dbReference type="Proteomes" id="UP000054537"/>
    </source>
</evidence>
<feature type="domain" description="HTH luxR-type" evidence="7">
    <location>
        <begin position="95"/>
        <end position="122"/>
    </location>
</feature>
<dbReference type="InterPro" id="IPR036388">
    <property type="entry name" value="WH-like_DNA-bd_sf"/>
</dbReference>
<dbReference type="STRING" id="1869.MB27_21640"/>
<evidence type="ECO:0000256" key="1">
    <source>
        <dbReference type="ARBA" id="ARBA00010641"/>
    </source>
</evidence>
<feature type="region of interest" description="Disordered" evidence="6">
    <location>
        <begin position="43"/>
        <end position="66"/>
    </location>
</feature>
<dbReference type="AlphaFoldDB" id="A0A0A6X6C8"/>
<keyword evidence="5" id="KW-0804">Transcription</keyword>
<dbReference type="PANTHER" id="PTHR43133">
    <property type="entry name" value="RNA POLYMERASE ECF-TYPE SIGMA FACTO"/>
    <property type="match status" value="1"/>
</dbReference>
<keyword evidence="3" id="KW-0731">Sigma factor</keyword>
<evidence type="ECO:0000259" key="7">
    <source>
        <dbReference type="PROSITE" id="PS00622"/>
    </source>
</evidence>
<evidence type="ECO:0000256" key="6">
    <source>
        <dbReference type="SAM" id="MobiDB-lite"/>
    </source>
</evidence>
<dbReference type="SMART" id="SM00421">
    <property type="entry name" value="HTH_LUXR"/>
    <property type="match status" value="1"/>
</dbReference>
<accession>A0A0A6X6C8</accession>
<dbReference type="InterPro" id="IPR013324">
    <property type="entry name" value="RNA_pol_sigma_r3/r4-like"/>
</dbReference>
<dbReference type="Proteomes" id="UP000054537">
    <property type="component" value="Unassembled WGS sequence"/>
</dbReference>
<dbReference type="InterPro" id="IPR000792">
    <property type="entry name" value="Tscrpt_reg_LuxR_C"/>
</dbReference>
<dbReference type="InterPro" id="IPR013325">
    <property type="entry name" value="RNA_pol_sigma_r2"/>
</dbReference>
<sequence>MVEDALHEAYLQGRVQWPKIRDYVEPAGWIVIVARNKILNEQSRRQREAAGAPENLPPVPQPGPADAWEAQDLLRGWLHQLPPRHAEVFQMDREGFSNEDIARLLGLADISVRSYKAAAKSRLRQLAEAAGFVHPDTGRRPGGAHGPR</sequence>
<name>A0A0A6X6C8_ACTUT</name>
<dbReference type="GO" id="GO:0006352">
    <property type="term" value="P:DNA-templated transcription initiation"/>
    <property type="evidence" value="ECO:0007669"/>
    <property type="project" value="InterPro"/>
</dbReference>
<evidence type="ECO:0000313" key="8">
    <source>
        <dbReference type="EMBL" id="KHD75672.1"/>
    </source>
</evidence>
<comment type="caution">
    <text evidence="8">The sequence shown here is derived from an EMBL/GenBank/DDBJ whole genome shotgun (WGS) entry which is preliminary data.</text>
</comment>
<dbReference type="GO" id="GO:0016987">
    <property type="term" value="F:sigma factor activity"/>
    <property type="evidence" value="ECO:0007669"/>
    <property type="project" value="UniProtKB-KW"/>
</dbReference>
<keyword evidence="4" id="KW-0238">DNA-binding</keyword>
<evidence type="ECO:0000256" key="5">
    <source>
        <dbReference type="ARBA" id="ARBA00023163"/>
    </source>
</evidence>
<protein>
    <submittedName>
        <fullName evidence="8">RNA polymerase sigma factor</fullName>
    </submittedName>
</protein>
<comment type="similarity">
    <text evidence="1">Belongs to the sigma-70 factor family. ECF subfamily.</text>
</comment>
<dbReference type="SUPFAM" id="SSF88946">
    <property type="entry name" value="Sigma2 domain of RNA polymerase sigma factors"/>
    <property type="match status" value="1"/>
</dbReference>
<evidence type="ECO:0000256" key="2">
    <source>
        <dbReference type="ARBA" id="ARBA00023015"/>
    </source>
</evidence>
<dbReference type="PANTHER" id="PTHR43133:SF8">
    <property type="entry name" value="RNA POLYMERASE SIGMA FACTOR HI_1459-RELATED"/>
    <property type="match status" value="1"/>
</dbReference>
<evidence type="ECO:0000256" key="4">
    <source>
        <dbReference type="ARBA" id="ARBA00023125"/>
    </source>
</evidence>
<evidence type="ECO:0000256" key="3">
    <source>
        <dbReference type="ARBA" id="ARBA00023082"/>
    </source>
</evidence>
<proteinExistence type="inferred from homology"/>
<gene>
    <name evidence="8" type="ORF">MB27_21640</name>
</gene>
<keyword evidence="9" id="KW-1185">Reference proteome</keyword>
<dbReference type="EMBL" id="JRTT01000025">
    <property type="protein sequence ID" value="KHD75672.1"/>
    <property type="molecule type" value="Genomic_DNA"/>
</dbReference>
<dbReference type="eggNOG" id="ENOG5030HTB">
    <property type="taxonomic scope" value="Bacteria"/>
</dbReference>